<evidence type="ECO:0000256" key="6">
    <source>
        <dbReference type="ARBA" id="ARBA00022741"/>
    </source>
</evidence>
<evidence type="ECO:0000256" key="5">
    <source>
        <dbReference type="ARBA" id="ARBA00022737"/>
    </source>
</evidence>
<dbReference type="GeneID" id="7204598"/>
<dbReference type="RefSeq" id="XP_002185835.1">
    <property type="nucleotide sequence ID" value="XM_002185799.1"/>
</dbReference>
<dbReference type="PROSITE" id="PS00108">
    <property type="entry name" value="PROTEIN_KINASE_ST"/>
    <property type="match status" value="1"/>
</dbReference>
<dbReference type="SUPFAM" id="SSF56112">
    <property type="entry name" value="Protein kinase-like (PK-like)"/>
    <property type="match status" value="1"/>
</dbReference>
<gene>
    <name evidence="13" type="ORF">PHATR_1103</name>
</gene>
<evidence type="ECO:0000256" key="4">
    <source>
        <dbReference type="ARBA" id="ARBA00022679"/>
    </source>
</evidence>
<dbReference type="InterPro" id="IPR000719">
    <property type="entry name" value="Prot_kinase_dom"/>
</dbReference>
<dbReference type="Gene3D" id="3.30.200.20">
    <property type="entry name" value="Phosphorylase Kinase, domain 1"/>
    <property type="match status" value="1"/>
</dbReference>
<evidence type="ECO:0000256" key="10">
    <source>
        <dbReference type="ARBA" id="ARBA00024334"/>
    </source>
</evidence>
<dbReference type="InParanoid" id="B5Y3F8"/>
<dbReference type="InterPro" id="IPR002048">
    <property type="entry name" value="EF_hand_dom"/>
</dbReference>
<sequence length="386" mass="44009">KVEILKNLDHPNIVRCIETFDYRDRMFIALELCNGGDLYTRDPYTEKQAQEIVQSLFGAIAYIHSRGIVHRDLKFENVMFVSIRSSEVKLIDFGLSQKFAANEHLHDAVGTVYTMAPELLAGDYDAKADVWSLGVIAFMLLSSAMPFYGKTRDRVIRKIVRGKYDFKSRRWKQVSEDAKMFVTGLLQVDIATRPTASDVLQDQNSWLQRNFDVNGHAPEVDMMDSVQAAIEAFADYGKLKKLALMVIAYKSTEEEIGFLRKVFKKFDVSQNGEISLSEFSAALRRHYDYTDSEIFAMFRGIDVDGTGSVHYIEFLGATLLAHGSMDESRIAEAYDRIDCDDTGYITVANLREFLGNDVPTRYLEEIIEEADITHDHRISYDEFLAL</sequence>
<dbReference type="CDD" id="cd00051">
    <property type="entry name" value="EFh"/>
    <property type="match status" value="1"/>
</dbReference>
<dbReference type="GO" id="GO:0005524">
    <property type="term" value="F:ATP binding"/>
    <property type="evidence" value="ECO:0007669"/>
    <property type="project" value="UniProtKB-KW"/>
</dbReference>
<feature type="non-terminal residue" evidence="13">
    <location>
        <position position="386"/>
    </location>
</feature>
<dbReference type="PaxDb" id="2850-Phatr1103"/>
<evidence type="ECO:0000313" key="13">
    <source>
        <dbReference type="EMBL" id="ACI65305.1"/>
    </source>
</evidence>
<evidence type="ECO:0000256" key="8">
    <source>
        <dbReference type="ARBA" id="ARBA00022837"/>
    </source>
</evidence>
<proteinExistence type="inferred from homology"/>
<dbReference type="OrthoDB" id="40902at2759"/>
<dbReference type="SMART" id="SM00220">
    <property type="entry name" value="S_TKc"/>
    <property type="match status" value="1"/>
</dbReference>
<reference evidence="14" key="2">
    <citation type="submission" date="2008-08" db="EMBL/GenBank/DDBJ databases">
        <authorList>
            <consortium name="Diatom Consortium"/>
            <person name="Grigoriev I."/>
            <person name="Grimwood J."/>
            <person name="Kuo A."/>
            <person name="Otillar R.P."/>
            <person name="Salamov A."/>
            <person name="Detter J.C."/>
            <person name="Lindquist E."/>
            <person name="Shapiro H."/>
            <person name="Lucas S."/>
            <person name="Glavina del Rio T."/>
            <person name="Pitluck S."/>
            <person name="Rokhsar D."/>
            <person name="Bowler C."/>
        </authorList>
    </citation>
    <scope>GENOME REANNOTATION</scope>
    <source>
        <strain evidence="14">CCAP 1055/1</strain>
    </source>
</reference>
<comment type="similarity">
    <text evidence="2">Belongs to the centrin family.</text>
</comment>
<dbReference type="InterPro" id="IPR011009">
    <property type="entry name" value="Kinase-like_dom_sf"/>
</dbReference>
<dbReference type="InterPro" id="IPR011992">
    <property type="entry name" value="EF-hand-dom_pair"/>
</dbReference>
<dbReference type="InterPro" id="IPR018247">
    <property type="entry name" value="EF_Hand_1_Ca_BS"/>
</dbReference>
<keyword evidence="6" id="KW-0547">Nucleotide-binding</keyword>
<dbReference type="Gene3D" id="1.10.510.10">
    <property type="entry name" value="Transferase(Phosphotransferase) domain 1"/>
    <property type="match status" value="1"/>
</dbReference>
<dbReference type="PROSITE" id="PS50011">
    <property type="entry name" value="PROTEIN_KINASE_DOM"/>
    <property type="match status" value="1"/>
</dbReference>
<protein>
    <submittedName>
        <fullName evidence="13">Uncharacterized protein</fullName>
    </submittedName>
</protein>
<evidence type="ECO:0000259" key="11">
    <source>
        <dbReference type="PROSITE" id="PS50011"/>
    </source>
</evidence>
<dbReference type="Pfam" id="PF00069">
    <property type="entry name" value="Pkinase"/>
    <property type="match status" value="1"/>
</dbReference>
<evidence type="ECO:0000256" key="9">
    <source>
        <dbReference type="ARBA" id="ARBA00022840"/>
    </source>
</evidence>
<organism evidence="13 14">
    <name type="scientific">Phaeodactylum tricornutum (strain CCAP 1055/1)</name>
    <dbReference type="NCBI Taxonomy" id="556484"/>
    <lineage>
        <taxon>Eukaryota</taxon>
        <taxon>Sar</taxon>
        <taxon>Stramenopiles</taxon>
        <taxon>Ochrophyta</taxon>
        <taxon>Bacillariophyta</taxon>
        <taxon>Bacillariophyceae</taxon>
        <taxon>Bacillariophycidae</taxon>
        <taxon>Naviculales</taxon>
        <taxon>Phaeodactylaceae</taxon>
        <taxon>Phaeodactylum</taxon>
    </lineage>
</organism>
<keyword evidence="4" id="KW-0808">Transferase</keyword>
<keyword evidence="5" id="KW-0677">Repeat</keyword>
<dbReference type="AlphaFoldDB" id="B5Y3F8"/>
<evidence type="ECO:0000256" key="3">
    <source>
        <dbReference type="ARBA" id="ARBA00022527"/>
    </source>
</evidence>
<evidence type="ECO:0000256" key="1">
    <source>
        <dbReference type="ARBA" id="ARBA00001946"/>
    </source>
</evidence>
<dbReference type="EMBL" id="CP001141">
    <property type="protein sequence ID" value="ACI65305.1"/>
    <property type="molecule type" value="Genomic_DNA"/>
</dbReference>
<keyword evidence="7" id="KW-0418">Kinase</keyword>
<dbReference type="InterPro" id="IPR050205">
    <property type="entry name" value="CDPK_Ser/Thr_kinases"/>
</dbReference>
<dbReference type="PANTHER" id="PTHR24349">
    <property type="entry name" value="SERINE/THREONINE-PROTEIN KINASE"/>
    <property type="match status" value="1"/>
</dbReference>
<keyword evidence="9" id="KW-0067">ATP-binding</keyword>
<dbReference type="Proteomes" id="UP000000759">
    <property type="component" value="Chromosome 11"/>
</dbReference>
<dbReference type="Gene3D" id="1.10.238.10">
    <property type="entry name" value="EF-hand"/>
    <property type="match status" value="2"/>
</dbReference>
<feature type="domain" description="EF-hand" evidence="12">
    <location>
        <begin position="358"/>
        <end position="386"/>
    </location>
</feature>
<dbReference type="KEGG" id="pti:PHATR_1103"/>
<evidence type="ECO:0000256" key="2">
    <source>
        <dbReference type="ARBA" id="ARBA00005253"/>
    </source>
</evidence>
<feature type="non-terminal residue" evidence="13">
    <location>
        <position position="1"/>
    </location>
</feature>
<dbReference type="FunFam" id="1.10.510.10:FF:000571">
    <property type="entry name" value="Maternal embryonic leucine zipper kinase"/>
    <property type="match status" value="1"/>
</dbReference>
<feature type="domain" description="EF-hand" evidence="12">
    <location>
        <begin position="254"/>
        <end position="289"/>
    </location>
</feature>
<dbReference type="STRING" id="556484.B5Y3F8"/>
<evidence type="ECO:0000313" key="14">
    <source>
        <dbReference type="Proteomes" id="UP000000759"/>
    </source>
</evidence>
<dbReference type="GO" id="GO:0043226">
    <property type="term" value="C:organelle"/>
    <property type="evidence" value="ECO:0007669"/>
    <property type="project" value="UniProtKB-ARBA"/>
</dbReference>
<accession>B5Y3F8</accession>
<reference evidence="13 14" key="1">
    <citation type="journal article" date="2008" name="Nature">
        <title>The Phaeodactylum genome reveals the evolutionary history of diatom genomes.</title>
        <authorList>
            <person name="Bowler C."/>
            <person name="Allen A.E."/>
            <person name="Badger J.H."/>
            <person name="Grimwood J."/>
            <person name="Jabbari K."/>
            <person name="Kuo A."/>
            <person name="Maheswari U."/>
            <person name="Martens C."/>
            <person name="Maumus F."/>
            <person name="Otillar R.P."/>
            <person name="Rayko E."/>
            <person name="Salamov A."/>
            <person name="Vandepoele K."/>
            <person name="Beszteri B."/>
            <person name="Gruber A."/>
            <person name="Heijde M."/>
            <person name="Katinka M."/>
            <person name="Mock T."/>
            <person name="Valentin K."/>
            <person name="Verret F."/>
            <person name="Berges J.A."/>
            <person name="Brownlee C."/>
            <person name="Cadoret J.P."/>
            <person name="Chiovitti A."/>
            <person name="Choi C.J."/>
            <person name="Coesel S."/>
            <person name="De Martino A."/>
            <person name="Detter J.C."/>
            <person name="Durkin C."/>
            <person name="Falciatore A."/>
            <person name="Fournet J."/>
            <person name="Haruta M."/>
            <person name="Huysman M.J."/>
            <person name="Jenkins B.D."/>
            <person name="Jiroutova K."/>
            <person name="Jorgensen R.E."/>
            <person name="Joubert Y."/>
            <person name="Kaplan A."/>
            <person name="Kroger N."/>
            <person name="Kroth P.G."/>
            <person name="La Roche J."/>
            <person name="Lindquist E."/>
            <person name="Lommer M."/>
            <person name="Martin-Jezequel V."/>
            <person name="Lopez P.J."/>
            <person name="Lucas S."/>
            <person name="Mangogna M."/>
            <person name="McGinnis K."/>
            <person name="Medlin L.K."/>
            <person name="Montsant A."/>
            <person name="Oudot-Le Secq M.P."/>
            <person name="Napoli C."/>
            <person name="Obornik M."/>
            <person name="Parker M.S."/>
            <person name="Petit J.L."/>
            <person name="Porcel B.M."/>
            <person name="Poulsen N."/>
            <person name="Robison M."/>
            <person name="Rychlewski L."/>
            <person name="Rynearson T.A."/>
            <person name="Schmutz J."/>
            <person name="Shapiro H."/>
            <person name="Siaut M."/>
            <person name="Stanley M."/>
            <person name="Sussman M.R."/>
            <person name="Taylor A.R."/>
            <person name="Vardi A."/>
            <person name="von Dassow P."/>
            <person name="Vyverman W."/>
            <person name="Willis A."/>
            <person name="Wyrwicz L.S."/>
            <person name="Rokhsar D.S."/>
            <person name="Weissenbach J."/>
            <person name="Armbrust E.V."/>
            <person name="Green B.R."/>
            <person name="Van de Peer Y."/>
            <person name="Grigoriev I.V."/>
        </authorList>
    </citation>
    <scope>NUCLEOTIDE SEQUENCE [LARGE SCALE GENOMIC DNA]</scope>
    <source>
        <strain evidence="13 14">CCAP 1055/1</strain>
    </source>
</reference>
<dbReference type="HOGENOM" id="CLU_000288_37_4_1"/>
<dbReference type="GO" id="GO:0004674">
    <property type="term" value="F:protein serine/threonine kinase activity"/>
    <property type="evidence" value="ECO:0007669"/>
    <property type="project" value="UniProtKB-KW"/>
</dbReference>
<keyword evidence="8" id="KW-0106">Calcium</keyword>
<keyword evidence="3" id="KW-0723">Serine/threonine-protein kinase</keyword>
<comment type="cofactor">
    <cofactor evidence="1">
        <name>Mg(2+)</name>
        <dbReference type="ChEBI" id="CHEBI:18420"/>
    </cofactor>
</comment>
<dbReference type="PROSITE" id="PS00018">
    <property type="entry name" value="EF_HAND_1"/>
    <property type="match status" value="1"/>
</dbReference>
<dbReference type="InterPro" id="IPR008271">
    <property type="entry name" value="Ser/Thr_kinase_AS"/>
</dbReference>
<evidence type="ECO:0000259" key="12">
    <source>
        <dbReference type="PROSITE" id="PS50222"/>
    </source>
</evidence>
<dbReference type="SMART" id="SM00054">
    <property type="entry name" value="EFh"/>
    <property type="match status" value="4"/>
</dbReference>
<keyword evidence="14" id="KW-1185">Reference proteome</keyword>
<evidence type="ECO:0000256" key="7">
    <source>
        <dbReference type="ARBA" id="ARBA00022777"/>
    </source>
</evidence>
<dbReference type="eggNOG" id="KOG0032">
    <property type="taxonomic scope" value="Eukaryota"/>
</dbReference>
<name>B5Y3F8_PHATC</name>
<dbReference type="Pfam" id="PF13499">
    <property type="entry name" value="EF-hand_7"/>
    <property type="match status" value="2"/>
</dbReference>
<dbReference type="SUPFAM" id="SSF47473">
    <property type="entry name" value="EF-hand"/>
    <property type="match status" value="1"/>
</dbReference>
<feature type="domain" description="Protein kinase" evidence="11">
    <location>
        <begin position="1"/>
        <end position="207"/>
    </location>
</feature>
<dbReference type="FunFam" id="1.10.238.10:FF:000178">
    <property type="entry name" value="Calmodulin-2 A"/>
    <property type="match status" value="1"/>
</dbReference>
<dbReference type="GO" id="GO:0005509">
    <property type="term" value="F:calcium ion binding"/>
    <property type="evidence" value="ECO:0007669"/>
    <property type="project" value="InterPro"/>
</dbReference>
<comment type="similarity">
    <text evidence="10">Belongs to the protein kinase superfamily. Ser/Thr protein kinase family. CDPK subfamily.</text>
</comment>
<dbReference type="PROSITE" id="PS50222">
    <property type="entry name" value="EF_HAND_2"/>
    <property type="match status" value="2"/>
</dbReference>